<evidence type="ECO:0000256" key="6">
    <source>
        <dbReference type="ARBA" id="ARBA00023002"/>
    </source>
</evidence>
<dbReference type="GO" id="GO:0051287">
    <property type="term" value="F:NAD binding"/>
    <property type="evidence" value="ECO:0007669"/>
    <property type="project" value="InterPro"/>
</dbReference>
<dbReference type="GO" id="GO:0008615">
    <property type="term" value="P:pyridoxine biosynthetic process"/>
    <property type="evidence" value="ECO:0007669"/>
    <property type="project" value="UniProtKB-UniRule"/>
</dbReference>
<organism evidence="11">
    <name type="scientific">Candidatus Aschnera chinzeii</name>
    <dbReference type="NCBI Taxonomy" id="1485666"/>
    <lineage>
        <taxon>Bacteria</taxon>
        <taxon>Pseudomonadati</taxon>
        <taxon>Pseudomonadota</taxon>
        <taxon>Gammaproteobacteria</taxon>
        <taxon>Enterobacterales</taxon>
        <taxon>Enterobacteriaceae</taxon>
        <taxon>Candidatus Aschnera</taxon>
    </lineage>
</organism>
<evidence type="ECO:0000256" key="7">
    <source>
        <dbReference type="ARBA" id="ARBA00023027"/>
    </source>
</evidence>
<keyword evidence="3 10" id="KW-0862">Zinc</keyword>
<dbReference type="NCBIfam" id="TIGR00557">
    <property type="entry name" value="pdxA"/>
    <property type="match status" value="1"/>
</dbReference>
<comment type="function">
    <text evidence="10">Catalyzes the NAD(P)-dependent oxidation of 4-(phosphooxy)-L-threonine (HTP) into 2-amino-3-oxo-4-(phosphooxy)butyric acid which spontaneously decarboxylates to form 3-amino-2-oxopropyl phosphate (AHAP).</text>
</comment>
<name>A0AAT9G3S1_9ENTR</name>
<dbReference type="InterPro" id="IPR005255">
    <property type="entry name" value="PdxA_fam"/>
</dbReference>
<keyword evidence="5 10" id="KW-0521">NADP</keyword>
<keyword evidence="2 10" id="KW-0479">Metal-binding</keyword>
<feature type="binding site" evidence="10">
    <location>
        <position position="290"/>
    </location>
    <ligand>
        <name>substrate</name>
    </ligand>
</feature>
<feature type="binding site" evidence="10">
    <location>
        <position position="209"/>
    </location>
    <ligand>
        <name>a divalent metal cation</name>
        <dbReference type="ChEBI" id="CHEBI:60240"/>
        <note>ligand shared between dimeric partners</note>
    </ligand>
</feature>
<dbReference type="GO" id="GO:0050570">
    <property type="term" value="F:4-hydroxythreonine-4-phosphate dehydrogenase activity"/>
    <property type="evidence" value="ECO:0007669"/>
    <property type="project" value="UniProtKB-UniRule"/>
</dbReference>
<comment type="catalytic activity">
    <reaction evidence="10">
        <text>4-(phosphooxy)-L-threonine + NAD(+) = 3-amino-2-oxopropyl phosphate + CO2 + NADH</text>
        <dbReference type="Rhea" id="RHEA:32275"/>
        <dbReference type="ChEBI" id="CHEBI:16526"/>
        <dbReference type="ChEBI" id="CHEBI:57279"/>
        <dbReference type="ChEBI" id="CHEBI:57540"/>
        <dbReference type="ChEBI" id="CHEBI:57945"/>
        <dbReference type="ChEBI" id="CHEBI:58452"/>
        <dbReference type="EC" id="1.1.1.262"/>
    </reaction>
</comment>
<evidence type="ECO:0000313" key="11">
    <source>
        <dbReference type="EMBL" id="BET44366.1"/>
    </source>
</evidence>
<dbReference type="HAMAP" id="MF_00536">
    <property type="entry name" value="PdxA"/>
    <property type="match status" value="1"/>
</dbReference>
<feature type="binding site" evidence="10">
    <location>
        <position position="281"/>
    </location>
    <ligand>
        <name>substrate</name>
    </ligand>
</feature>
<reference evidence="11" key="2">
    <citation type="submission" date="2023-10" db="EMBL/GenBank/DDBJ databases">
        <authorList>
            <person name="Koga R."/>
            <person name="Fukatsu T."/>
        </authorList>
    </citation>
    <scope>NUCLEOTIDE SEQUENCE</scope>
    <source>
        <strain evidence="11">Kw-01</strain>
    </source>
</reference>
<keyword evidence="1 10" id="KW-0963">Cytoplasm</keyword>
<evidence type="ECO:0000256" key="9">
    <source>
        <dbReference type="ARBA" id="ARBA00023285"/>
    </source>
</evidence>
<dbReference type="PANTHER" id="PTHR30004:SF5">
    <property type="entry name" value="4-HYDROXYTHREONINE-4-PHOSPHATE DEHYDROGENASE"/>
    <property type="match status" value="1"/>
</dbReference>
<gene>
    <name evidence="10 11" type="primary">pdxA</name>
    <name evidence="11" type="ORF">ACHINZ_0360</name>
</gene>
<comment type="pathway">
    <text evidence="10">Cofactor biosynthesis; pyridoxine 5'-phosphate biosynthesis; pyridoxine 5'-phosphate from D-erythrose 4-phosphate: step 4/5.</text>
</comment>
<dbReference type="AlphaFoldDB" id="A0AAT9G3S1"/>
<feature type="binding site" evidence="10">
    <location>
        <position position="164"/>
    </location>
    <ligand>
        <name>a divalent metal cation</name>
        <dbReference type="ChEBI" id="CHEBI:60240"/>
        <note>ligand shared between dimeric partners</note>
    </ligand>
</feature>
<keyword evidence="9 10" id="KW-0170">Cobalt</keyword>
<dbReference type="Gene3D" id="3.40.718.10">
    <property type="entry name" value="Isopropylmalate Dehydrogenase"/>
    <property type="match status" value="1"/>
</dbReference>
<evidence type="ECO:0000256" key="10">
    <source>
        <dbReference type="HAMAP-Rule" id="MF_00536"/>
    </source>
</evidence>
<comment type="subcellular location">
    <subcellularLocation>
        <location evidence="10">Cytoplasm</location>
    </subcellularLocation>
</comment>
<dbReference type="SUPFAM" id="SSF53659">
    <property type="entry name" value="Isocitrate/Isopropylmalate dehydrogenase-like"/>
    <property type="match status" value="1"/>
</dbReference>
<comment type="subunit">
    <text evidence="10">Homodimer.</text>
</comment>
<dbReference type="GO" id="GO:0000287">
    <property type="term" value="F:magnesium ion binding"/>
    <property type="evidence" value="ECO:0007669"/>
    <property type="project" value="UniProtKB-UniRule"/>
</dbReference>
<reference evidence="11" key="1">
    <citation type="journal article" date="2023" name="Front. Microbiol.">
        <title>Genome analysis of Candidatus Aschnera chinzeii, the bacterial endosymbiont of the blood-sucking bat fly Penicillidia jenynsii (Insecta: Diptera: Nycteribiidae).</title>
        <authorList>
            <person name="Koga R."/>
            <person name="Moriyama M."/>
            <person name="Nozaki T."/>
            <person name="Fukatsu T."/>
        </authorList>
    </citation>
    <scope>NUCLEOTIDE SEQUENCE</scope>
    <source>
        <strain evidence="11">Kw-01</strain>
    </source>
</reference>
<dbReference type="GO" id="GO:0050897">
    <property type="term" value="F:cobalt ion binding"/>
    <property type="evidence" value="ECO:0007669"/>
    <property type="project" value="UniProtKB-UniRule"/>
</dbReference>
<keyword evidence="6 10" id="KW-0560">Oxidoreductase</keyword>
<evidence type="ECO:0000256" key="5">
    <source>
        <dbReference type="ARBA" id="ARBA00022857"/>
    </source>
</evidence>
<evidence type="ECO:0000256" key="2">
    <source>
        <dbReference type="ARBA" id="ARBA00022723"/>
    </source>
</evidence>
<dbReference type="GO" id="GO:0008270">
    <property type="term" value="F:zinc ion binding"/>
    <property type="evidence" value="ECO:0007669"/>
    <property type="project" value="UniProtKB-UniRule"/>
</dbReference>
<evidence type="ECO:0000256" key="1">
    <source>
        <dbReference type="ARBA" id="ARBA00022490"/>
    </source>
</evidence>
<dbReference type="Pfam" id="PF04166">
    <property type="entry name" value="PdxA"/>
    <property type="match status" value="1"/>
</dbReference>
<evidence type="ECO:0000256" key="4">
    <source>
        <dbReference type="ARBA" id="ARBA00022842"/>
    </source>
</evidence>
<comment type="miscellaneous">
    <text evidence="10">The active site is located at the dimer interface.</text>
</comment>
<dbReference type="GO" id="GO:0005737">
    <property type="term" value="C:cytoplasm"/>
    <property type="evidence" value="ECO:0007669"/>
    <property type="project" value="UniProtKB-SubCell"/>
</dbReference>
<evidence type="ECO:0000256" key="3">
    <source>
        <dbReference type="ARBA" id="ARBA00022833"/>
    </source>
</evidence>
<dbReference type="InterPro" id="IPR037510">
    <property type="entry name" value="PdxA"/>
</dbReference>
<keyword evidence="4 10" id="KW-0460">Magnesium</keyword>
<sequence length="328" mass="36172">MNSIILTAGEPAGIGPDLLVHIAQQQWPIRLVACVDPQLLLERAKILNLKLNLITYDLIKSSNKIQDIYSLFILPIKLTNKVKIGTLDKNNSNYVIQTLSRACDGCISGEFSGLVTGPINKKIINDAGIYFSGHTEFLTHKTQSKQAVMMLTTNNLRVALATTHIPLNMVSNAINKRTLKNTIFILNTSLKKYFNIKNPNIYICGLNPHAGENGYIGTEEKNIIIPLIKELNNYGLQLSGPFPADSIFQKKYLKKADVILTMYHDQGLPVIKSQSLGTAVNITLGLPFIRTSVDHGTALQLAGTNQINTNSFFNAIKLLIKILSSSNE</sequence>
<feature type="binding site" evidence="10">
    <location>
        <position position="134"/>
    </location>
    <ligand>
        <name>substrate</name>
    </ligand>
</feature>
<dbReference type="GO" id="GO:0042823">
    <property type="term" value="P:pyridoxal phosphate biosynthetic process"/>
    <property type="evidence" value="ECO:0007669"/>
    <property type="project" value="UniProtKB-UniRule"/>
</dbReference>
<feature type="binding site" evidence="10">
    <location>
        <position position="135"/>
    </location>
    <ligand>
        <name>substrate</name>
    </ligand>
</feature>
<feature type="binding site" evidence="10">
    <location>
        <position position="264"/>
    </location>
    <ligand>
        <name>a divalent metal cation</name>
        <dbReference type="ChEBI" id="CHEBI:60240"/>
        <note>ligand shared between dimeric partners</note>
    </ligand>
</feature>
<evidence type="ECO:0000256" key="8">
    <source>
        <dbReference type="ARBA" id="ARBA00023096"/>
    </source>
</evidence>
<comment type="cofactor">
    <cofactor evidence="10">
        <name>Zn(2+)</name>
        <dbReference type="ChEBI" id="CHEBI:29105"/>
    </cofactor>
    <cofactor evidence="10">
        <name>Mg(2+)</name>
        <dbReference type="ChEBI" id="CHEBI:18420"/>
    </cofactor>
    <cofactor evidence="10">
        <name>Co(2+)</name>
        <dbReference type="ChEBI" id="CHEBI:48828"/>
    </cofactor>
    <text evidence="10">Binds 1 divalent metal cation per subunit. Can use ions such as Zn(2+), Mg(2+) or Co(2+).</text>
</comment>
<dbReference type="EMBL" id="AP028961">
    <property type="protein sequence ID" value="BET44366.1"/>
    <property type="molecule type" value="Genomic_DNA"/>
</dbReference>
<proteinExistence type="inferred from homology"/>
<keyword evidence="7 10" id="KW-0520">NAD</keyword>
<protein>
    <recommendedName>
        <fullName evidence="10">4-hydroxythreonine-4-phosphate dehydrogenase</fullName>
        <ecNumber evidence="10">1.1.1.262</ecNumber>
    </recommendedName>
    <alternativeName>
        <fullName evidence="10">4-(phosphohydroxy)-L-threonine dehydrogenase</fullName>
    </alternativeName>
</protein>
<dbReference type="PANTHER" id="PTHR30004">
    <property type="entry name" value="4-HYDROXYTHREONINE-4-PHOSPHATE DEHYDROGENASE"/>
    <property type="match status" value="1"/>
</dbReference>
<keyword evidence="8 10" id="KW-0664">Pyridoxine biosynthesis</keyword>
<dbReference type="EC" id="1.1.1.262" evidence="10"/>
<comment type="similarity">
    <text evidence="10">Belongs to the PdxA family.</text>
</comment>
<accession>A0AAT9G3S1</accession>
<feature type="binding site" evidence="10">
    <location>
        <position position="272"/>
    </location>
    <ligand>
        <name>substrate</name>
    </ligand>
</feature>